<evidence type="ECO:0000256" key="7">
    <source>
        <dbReference type="ARBA" id="ARBA00022801"/>
    </source>
</evidence>
<feature type="transmembrane region" description="Helical" evidence="12">
    <location>
        <begin position="45"/>
        <end position="65"/>
    </location>
</feature>
<feature type="transmembrane region" description="Helical" evidence="12">
    <location>
        <begin position="98"/>
        <end position="119"/>
    </location>
</feature>
<comment type="similarity">
    <text evidence="3">Belongs to the peptidase M50B family.</text>
</comment>
<evidence type="ECO:0000256" key="6">
    <source>
        <dbReference type="ARBA" id="ARBA00022723"/>
    </source>
</evidence>
<comment type="subcellular location">
    <subcellularLocation>
        <location evidence="2">Membrane</location>
        <topology evidence="2">Multi-pass membrane protein</topology>
    </subcellularLocation>
</comment>
<keyword evidence="6" id="KW-0479">Metal-binding</keyword>
<protein>
    <recommendedName>
        <fullName evidence="13">Peptidase M50 domain-containing protein</fullName>
    </recommendedName>
</protein>
<reference evidence="14" key="1">
    <citation type="journal article" date="2021" name="PeerJ">
        <title>Extensive microbial diversity within the chicken gut microbiome revealed by metagenomics and culture.</title>
        <authorList>
            <person name="Gilroy R."/>
            <person name="Ravi A."/>
            <person name="Getino M."/>
            <person name="Pursley I."/>
            <person name="Horton D.L."/>
            <person name="Alikhan N.F."/>
            <person name="Baker D."/>
            <person name="Gharbi K."/>
            <person name="Hall N."/>
            <person name="Watson M."/>
            <person name="Adriaenssens E.M."/>
            <person name="Foster-Nyarko E."/>
            <person name="Jarju S."/>
            <person name="Secka A."/>
            <person name="Antonio M."/>
            <person name="Oren A."/>
            <person name="Chaudhuri R.R."/>
            <person name="La Ragione R."/>
            <person name="Hildebrand F."/>
            <person name="Pallen M.J."/>
        </authorList>
    </citation>
    <scope>NUCLEOTIDE SEQUENCE</scope>
    <source>
        <strain evidence="14">1345</strain>
    </source>
</reference>
<feature type="domain" description="Peptidase M50" evidence="13">
    <location>
        <begin position="45"/>
        <end position="117"/>
    </location>
</feature>
<dbReference type="GO" id="GO:0008237">
    <property type="term" value="F:metallopeptidase activity"/>
    <property type="evidence" value="ECO:0007669"/>
    <property type="project" value="UniProtKB-KW"/>
</dbReference>
<keyword evidence="4" id="KW-0645">Protease</keyword>
<evidence type="ECO:0000256" key="11">
    <source>
        <dbReference type="ARBA" id="ARBA00023136"/>
    </source>
</evidence>
<feature type="transmembrane region" description="Helical" evidence="12">
    <location>
        <begin position="194"/>
        <end position="211"/>
    </location>
</feature>
<dbReference type="Proteomes" id="UP000886750">
    <property type="component" value="Unassembled WGS sequence"/>
</dbReference>
<evidence type="ECO:0000256" key="3">
    <source>
        <dbReference type="ARBA" id="ARBA00007931"/>
    </source>
</evidence>
<dbReference type="InterPro" id="IPR008915">
    <property type="entry name" value="Peptidase_M50"/>
</dbReference>
<feature type="transmembrane region" description="Helical" evidence="12">
    <location>
        <begin position="170"/>
        <end position="188"/>
    </location>
</feature>
<evidence type="ECO:0000259" key="13">
    <source>
        <dbReference type="Pfam" id="PF02163"/>
    </source>
</evidence>
<comment type="cofactor">
    <cofactor evidence="1">
        <name>Zn(2+)</name>
        <dbReference type="ChEBI" id="CHEBI:29105"/>
    </cofactor>
</comment>
<feature type="transmembrane region" description="Helical" evidence="12">
    <location>
        <begin position="21"/>
        <end position="39"/>
    </location>
</feature>
<dbReference type="GO" id="GO:0016020">
    <property type="term" value="C:membrane"/>
    <property type="evidence" value="ECO:0007669"/>
    <property type="project" value="UniProtKB-SubCell"/>
</dbReference>
<evidence type="ECO:0000256" key="9">
    <source>
        <dbReference type="ARBA" id="ARBA00022989"/>
    </source>
</evidence>
<keyword evidence="9 12" id="KW-1133">Transmembrane helix</keyword>
<evidence type="ECO:0000256" key="4">
    <source>
        <dbReference type="ARBA" id="ARBA00022670"/>
    </source>
</evidence>
<accession>A0A9D1ZWR3</accession>
<dbReference type="GO" id="GO:0046872">
    <property type="term" value="F:metal ion binding"/>
    <property type="evidence" value="ECO:0007669"/>
    <property type="project" value="UniProtKB-KW"/>
</dbReference>
<dbReference type="AlphaFoldDB" id="A0A9D1ZWR3"/>
<reference evidence="14" key="2">
    <citation type="submission" date="2021-04" db="EMBL/GenBank/DDBJ databases">
        <authorList>
            <person name="Gilroy R."/>
        </authorList>
    </citation>
    <scope>NUCLEOTIDE SEQUENCE</scope>
    <source>
        <strain evidence="14">1345</strain>
    </source>
</reference>
<dbReference type="GO" id="GO:0006508">
    <property type="term" value="P:proteolysis"/>
    <property type="evidence" value="ECO:0007669"/>
    <property type="project" value="UniProtKB-KW"/>
</dbReference>
<organism evidence="14 15">
    <name type="scientific">Candidatus Borkfalkia excrementigallinarum</name>
    <dbReference type="NCBI Taxonomy" id="2838506"/>
    <lineage>
        <taxon>Bacteria</taxon>
        <taxon>Bacillati</taxon>
        <taxon>Bacillota</taxon>
        <taxon>Clostridia</taxon>
        <taxon>Christensenellales</taxon>
        <taxon>Christensenellaceae</taxon>
        <taxon>Candidatus Borkfalkia</taxon>
    </lineage>
</organism>
<evidence type="ECO:0000256" key="5">
    <source>
        <dbReference type="ARBA" id="ARBA00022692"/>
    </source>
</evidence>
<keyword evidence="10" id="KW-0482">Metalloprotease</keyword>
<evidence type="ECO:0000256" key="8">
    <source>
        <dbReference type="ARBA" id="ARBA00022833"/>
    </source>
</evidence>
<dbReference type="EMBL" id="DXCQ01000055">
    <property type="protein sequence ID" value="HIY97225.1"/>
    <property type="molecule type" value="Genomic_DNA"/>
</dbReference>
<dbReference type="Pfam" id="PF02163">
    <property type="entry name" value="Peptidase_M50"/>
    <property type="match status" value="1"/>
</dbReference>
<proteinExistence type="inferred from homology"/>
<evidence type="ECO:0000256" key="2">
    <source>
        <dbReference type="ARBA" id="ARBA00004141"/>
    </source>
</evidence>
<evidence type="ECO:0000256" key="10">
    <source>
        <dbReference type="ARBA" id="ARBA00023049"/>
    </source>
</evidence>
<name>A0A9D1ZWR3_9FIRM</name>
<comment type="caution">
    <text evidence="14">The sequence shown here is derived from an EMBL/GenBank/DDBJ whole genome shotgun (WGS) entry which is preliminary data.</text>
</comment>
<keyword evidence="8" id="KW-0862">Zinc</keyword>
<keyword evidence="11 12" id="KW-0472">Membrane</keyword>
<evidence type="ECO:0000313" key="14">
    <source>
        <dbReference type="EMBL" id="HIY97225.1"/>
    </source>
</evidence>
<gene>
    <name evidence="14" type="ORF">H9729_06000</name>
</gene>
<feature type="transmembrane region" description="Helical" evidence="12">
    <location>
        <begin position="131"/>
        <end position="149"/>
    </location>
</feature>
<sequence>MFERIRAKTGQKKPKKAKKERFTVSVHPLFVLFGVYFFLRGELFLFLTFTVVAIIHECGHAFYAARIGCRLETLRLLPCGAVVSGDIEGISLSDEIKLALAGPAVNAACAVLFVALWWLFPDTYPYTDTAAYASAGLAAVNLLPAYPLDGGRAVYCIAAKRRGEPFARKLALVISFSAAAALLALFVYSCFVRVNFTVLFFAAFIVFGALDKKNSRYRRIRCDYSADMKRGMEIKKIALSADCTVKKALSFLERGKYLEITVFDAAGGFVCELSEAEFCAILERADIYSPLAAYLGGEEGGTEGGFL</sequence>
<dbReference type="PANTHER" id="PTHR39188:SF3">
    <property type="entry name" value="STAGE IV SPORULATION PROTEIN FB"/>
    <property type="match status" value="1"/>
</dbReference>
<evidence type="ECO:0000256" key="12">
    <source>
        <dbReference type="SAM" id="Phobius"/>
    </source>
</evidence>
<dbReference type="PANTHER" id="PTHR39188">
    <property type="entry name" value="MEMBRANE-ASSOCIATED ZINC METALLOPROTEASE M50B"/>
    <property type="match status" value="1"/>
</dbReference>
<keyword evidence="7" id="KW-0378">Hydrolase</keyword>
<keyword evidence="5 12" id="KW-0812">Transmembrane</keyword>
<evidence type="ECO:0000256" key="1">
    <source>
        <dbReference type="ARBA" id="ARBA00001947"/>
    </source>
</evidence>
<evidence type="ECO:0000313" key="15">
    <source>
        <dbReference type="Proteomes" id="UP000886750"/>
    </source>
</evidence>